<evidence type="ECO:0000256" key="4">
    <source>
        <dbReference type="ARBA" id="ARBA00022563"/>
    </source>
</evidence>
<evidence type="ECO:0000256" key="2">
    <source>
        <dbReference type="ARBA" id="ARBA00012856"/>
    </source>
</evidence>
<evidence type="ECO:0000256" key="1">
    <source>
        <dbReference type="ARBA" id="ARBA00004903"/>
    </source>
</evidence>
<evidence type="ECO:0000256" key="7">
    <source>
        <dbReference type="RuleBase" id="RU004474"/>
    </source>
</evidence>
<comment type="caution">
    <text evidence="9">The sequence shown here is derived from an EMBL/GenBank/DDBJ whole genome shotgun (WGS) entry which is preliminary data.</text>
</comment>
<dbReference type="CDD" id="cd00209">
    <property type="entry name" value="DHFR"/>
    <property type="match status" value="1"/>
</dbReference>
<evidence type="ECO:0000313" key="10">
    <source>
        <dbReference type="Proteomes" id="UP000242877"/>
    </source>
</evidence>
<dbReference type="PANTHER" id="PTHR48069:SF3">
    <property type="entry name" value="DIHYDROFOLATE REDUCTASE"/>
    <property type="match status" value="1"/>
</dbReference>
<protein>
    <recommendedName>
        <fullName evidence="3">Dihydrofolate reductase</fullName>
        <ecNumber evidence="2">1.5.1.3</ecNumber>
    </recommendedName>
</protein>
<dbReference type="GO" id="GO:0046654">
    <property type="term" value="P:tetrahydrofolate biosynthetic process"/>
    <property type="evidence" value="ECO:0007669"/>
    <property type="project" value="UniProtKB-UniPathway"/>
</dbReference>
<dbReference type="Gene3D" id="3.40.430.10">
    <property type="entry name" value="Dihydrofolate Reductase, subunit A"/>
    <property type="match status" value="1"/>
</dbReference>
<feature type="domain" description="DHFR" evidence="8">
    <location>
        <begin position="23"/>
        <end position="239"/>
    </location>
</feature>
<dbReference type="OrthoDB" id="414698at2759"/>
<dbReference type="VEuPathDB" id="FungiDB:AAP_01085"/>
<comment type="pathway">
    <text evidence="1">Cofactor biosynthesis; tetrahydrofolate biosynthesis; 5,6,7,8-tetrahydrofolate from 7,8-dihydrofolate: step 1/1.</text>
</comment>
<dbReference type="GO" id="GO:0046452">
    <property type="term" value="P:dihydrofolate metabolic process"/>
    <property type="evidence" value="ECO:0007669"/>
    <property type="project" value="TreeGrafter"/>
</dbReference>
<dbReference type="InterPro" id="IPR012259">
    <property type="entry name" value="DHFR"/>
</dbReference>
<evidence type="ECO:0000259" key="8">
    <source>
        <dbReference type="PROSITE" id="PS51330"/>
    </source>
</evidence>
<dbReference type="GO" id="GO:0046655">
    <property type="term" value="P:folic acid metabolic process"/>
    <property type="evidence" value="ECO:0007669"/>
    <property type="project" value="TreeGrafter"/>
</dbReference>
<dbReference type="EC" id="1.5.1.3" evidence="2"/>
<evidence type="ECO:0000256" key="5">
    <source>
        <dbReference type="ARBA" id="ARBA00022857"/>
    </source>
</evidence>
<dbReference type="GO" id="GO:0004146">
    <property type="term" value="F:dihydrofolate reductase activity"/>
    <property type="evidence" value="ECO:0007669"/>
    <property type="project" value="UniProtKB-EC"/>
</dbReference>
<proteinExistence type="inferred from homology"/>
<dbReference type="Pfam" id="PF00186">
    <property type="entry name" value="DHFR_1"/>
    <property type="match status" value="1"/>
</dbReference>
<dbReference type="UniPathway" id="UPA00077">
    <property type="reaction ID" value="UER00158"/>
</dbReference>
<dbReference type="Proteomes" id="UP000242877">
    <property type="component" value="Unassembled WGS sequence"/>
</dbReference>
<comment type="similarity">
    <text evidence="7">Belongs to the dihydrofolate reductase family.</text>
</comment>
<dbReference type="PRINTS" id="PR00070">
    <property type="entry name" value="DHFR"/>
</dbReference>
<dbReference type="EMBL" id="AZGZ01000003">
    <property type="protein sequence ID" value="KZZ96312.1"/>
    <property type="molecule type" value="Genomic_DNA"/>
</dbReference>
<keyword evidence="4" id="KW-0554">One-carbon metabolism</keyword>
<dbReference type="SUPFAM" id="SSF53597">
    <property type="entry name" value="Dihydrofolate reductase-like"/>
    <property type="match status" value="1"/>
</dbReference>
<evidence type="ECO:0000256" key="3">
    <source>
        <dbReference type="ARBA" id="ARBA00018886"/>
    </source>
</evidence>
<evidence type="ECO:0000313" key="9">
    <source>
        <dbReference type="EMBL" id="KZZ96312.1"/>
    </source>
</evidence>
<keyword evidence="5" id="KW-0521">NADP</keyword>
<dbReference type="AlphaFoldDB" id="A0A162IMU3"/>
<keyword evidence="10" id="KW-1185">Reference proteome</keyword>
<sequence>MTSPNLRHALAGHAPTGQAHFLPLSLIVATTPVSVDAAHSPHKRLGIGYKGMLPWPRIKLDMSFFARVTSRAPITPSIPIRGADGPTNPTSCINVVIMGRKTYDSIPERFRPLAGRFNVVISRDTTGSVKSRIEADWRNMKERKRVATLKKLGLQDAPGGLGQPSPERKTSAEDAFDDVPDVAVYSSLEVALQSLRSQFTSQDSLVTHGGTRGLGSVYVIGGAEIYRQTPVMAMGMKRL</sequence>
<dbReference type="PANTHER" id="PTHR48069">
    <property type="entry name" value="DIHYDROFOLATE REDUCTASE"/>
    <property type="match status" value="1"/>
</dbReference>
<reference evidence="9 10" key="1">
    <citation type="journal article" date="2016" name="Genome Biol. Evol.">
        <title>Divergent and convergent evolution of fungal pathogenicity.</title>
        <authorList>
            <person name="Shang Y."/>
            <person name="Xiao G."/>
            <person name="Zheng P."/>
            <person name="Cen K."/>
            <person name="Zhan S."/>
            <person name="Wang C."/>
        </authorList>
    </citation>
    <scope>NUCLEOTIDE SEQUENCE [LARGE SCALE GENOMIC DNA]</scope>
    <source>
        <strain evidence="9 10">ARSEF 7405</strain>
    </source>
</reference>
<keyword evidence="6" id="KW-0560">Oxidoreductase</keyword>
<dbReference type="PROSITE" id="PS51330">
    <property type="entry name" value="DHFR_2"/>
    <property type="match status" value="1"/>
</dbReference>
<organism evidence="9 10">
    <name type="scientific">Ascosphaera apis ARSEF 7405</name>
    <dbReference type="NCBI Taxonomy" id="392613"/>
    <lineage>
        <taxon>Eukaryota</taxon>
        <taxon>Fungi</taxon>
        <taxon>Dikarya</taxon>
        <taxon>Ascomycota</taxon>
        <taxon>Pezizomycotina</taxon>
        <taxon>Eurotiomycetes</taxon>
        <taxon>Eurotiomycetidae</taxon>
        <taxon>Onygenales</taxon>
        <taxon>Ascosphaeraceae</taxon>
        <taxon>Ascosphaera</taxon>
    </lineage>
</organism>
<dbReference type="InterPro" id="IPR024072">
    <property type="entry name" value="DHFR-like_dom_sf"/>
</dbReference>
<gene>
    <name evidence="9" type="ORF">AAP_01085</name>
</gene>
<dbReference type="GO" id="GO:0005739">
    <property type="term" value="C:mitochondrion"/>
    <property type="evidence" value="ECO:0007669"/>
    <property type="project" value="TreeGrafter"/>
</dbReference>
<name>A0A162IMU3_9EURO</name>
<dbReference type="PROSITE" id="PS00075">
    <property type="entry name" value="DHFR_1"/>
    <property type="match status" value="1"/>
</dbReference>
<evidence type="ECO:0000256" key="6">
    <source>
        <dbReference type="ARBA" id="ARBA00023002"/>
    </source>
</evidence>
<dbReference type="GO" id="GO:0050661">
    <property type="term" value="F:NADP binding"/>
    <property type="evidence" value="ECO:0007669"/>
    <property type="project" value="InterPro"/>
</dbReference>
<dbReference type="InterPro" id="IPR017925">
    <property type="entry name" value="DHFR_CS"/>
</dbReference>
<dbReference type="GO" id="GO:0006730">
    <property type="term" value="P:one-carbon metabolic process"/>
    <property type="evidence" value="ECO:0007669"/>
    <property type="project" value="UniProtKB-KW"/>
</dbReference>
<dbReference type="InterPro" id="IPR001796">
    <property type="entry name" value="DHFR_dom"/>
</dbReference>
<accession>A0A162IMU3</accession>